<keyword evidence="3 6" id="KW-0560">Oxidoreductase</keyword>
<sequence length="264" mass="26626">MDLGEAKHAFVTGGASGIGLGIVDAMAARGIAVTIADIDAATLEQVVGERGGAAATVRGVVLDTRDRAGWARAKAEAEAALGPVDVLVNNAGIAPNGRAFADMDPESFDRILAINLTGVANGVFAFAADMRGRGRGHIVNTSSQAGLVASVPGVGAYAVAKFGVTALTEALRQELAPHGVGVSLLCPGYVATNLAENTRKVGGEIRDHAGAMPPSAVSAADVGAMVLAGIAADEPVIVTHAGAWRSVEPRFATIRAACERRDAA</sequence>
<dbReference type="EC" id="1.-.-.-" evidence="6"/>
<dbReference type="Proteomes" id="UP001589798">
    <property type="component" value="Unassembled WGS sequence"/>
</dbReference>
<evidence type="ECO:0000256" key="1">
    <source>
        <dbReference type="ARBA" id="ARBA00006484"/>
    </source>
</evidence>
<evidence type="ECO:0000256" key="2">
    <source>
        <dbReference type="ARBA" id="ARBA00022857"/>
    </source>
</evidence>
<reference evidence="6 7" key="1">
    <citation type="submission" date="2024-09" db="EMBL/GenBank/DDBJ databases">
        <authorList>
            <person name="Sun Q."/>
            <person name="Mori K."/>
        </authorList>
    </citation>
    <scope>NUCLEOTIDE SEQUENCE [LARGE SCALE GENOMIC DNA]</scope>
    <source>
        <strain evidence="6 7">CCM 7706</strain>
    </source>
</reference>
<evidence type="ECO:0000313" key="7">
    <source>
        <dbReference type="Proteomes" id="UP001589798"/>
    </source>
</evidence>
<dbReference type="CDD" id="cd05233">
    <property type="entry name" value="SDR_c"/>
    <property type="match status" value="1"/>
</dbReference>
<dbReference type="PANTHER" id="PTHR43391:SF14">
    <property type="entry name" value="DEHYDROGENASE_REDUCTASE SDR FAMILY PROTEIN 7-LIKE"/>
    <property type="match status" value="1"/>
</dbReference>
<proteinExistence type="inferred from homology"/>
<dbReference type="Pfam" id="PF00106">
    <property type="entry name" value="adh_short"/>
    <property type="match status" value="1"/>
</dbReference>
<dbReference type="InterPro" id="IPR036291">
    <property type="entry name" value="NAD(P)-bd_dom_sf"/>
</dbReference>
<evidence type="ECO:0000313" key="6">
    <source>
        <dbReference type="EMBL" id="MFC0206134.1"/>
    </source>
</evidence>
<evidence type="ECO:0000259" key="5">
    <source>
        <dbReference type="SMART" id="SM00822"/>
    </source>
</evidence>
<dbReference type="GO" id="GO:0016491">
    <property type="term" value="F:oxidoreductase activity"/>
    <property type="evidence" value="ECO:0007669"/>
    <property type="project" value="UniProtKB-KW"/>
</dbReference>
<accession>A0ABV6D0G0</accession>
<name>A0ABV6D0G0_9SPHN</name>
<dbReference type="PANTHER" id="PTHR43391">
    <property type="entry name" value="RETINOL DEHYDROGENASE-RELATED"/>
    <property type="match status" value="1"/>
</dbReference>
<comment type="caution">
    <text evidence="6">The sequence shown here is derived from an EMBL/GenBank/DDBJ whole genome shotgun (WGS) entry which is preliminary data.</text>
</comment>
<feature type="domain" description="Ketoreductase" evidence="5">
    <location>
        <begin position="7"/>
        <end position="193"/>
    </location>
</feature>
<dbReference type="RefSeq" id="WP_379488758.1">
    <property type="nucleotide sequence ID" value="NZ_JBHLWK010000023.1"/>
</dbReference>
<dbReference type="InterPro" id="IPR057326">
    <property type="entry name" value="KR_dom"/>
</dbReference>
<keyword evidence="2" id="KW-0521">NADP</keyword>
<dbReference type="InterPro" id="IPR002347">
    <property type="entry name" value="SDR_fam"/>
</dbReference>
<comment type="similarity">
    <text evidence="1 4">Belongs to the short-chain dehydrogenases/reductases (SDR) family.</text>
</comment>
<evidence type="ECO:0000256" key="4">
    <source>
        <dbReference type="RuleBase" id="RU000363"/>
    </source>
</evidence>
<dbReference type="SMART" id="SM00822">
    <property type="entry name" value="PKS_KR"/>
    <property type="match status" value="1"/>
</dbReference>
<gene>
    <name evidence="6" type="ORF">ACFFJC_17865</name>
</gene>
<dbReference type="PRINTS" id="PR00081">
    <property type="entry name" value="GDHRDH"/>
</dbReference>
<dbReference type="SUPFAM" id="SSF51735">
    <property type="entry name" value="NAD(P)-binding Rossmann-fold domains"/>
    <property type="match status" value="1"/>
</dbReference>
<keyword evidence="7" id="KW-1185">Reference proteome</keyword>
<dbReference type="Gene3D" id="3.40.50.720">
    <property type="entry name" value="NAD(P)-binding Rossmann-like Domain"/>
    <property type="match status" value="1"/>
</dbReference>
<evidence type="ECO:0000256" key="3">
    <source>
        <dbReference type="ARBA" id="ARBA00023002"/>
    </source>
</evidence>
<dbReference type="EMBL" id="JBHLWK010000023">
    <property type="protein sequence ID" value="MFC0206134.1"/>
    <property type="molecule type" value="Genomic_DNA"/>
</dbReference>
<organism evidence="6 7">
    <name type="scientific">Novosphingobium soli</name>
    <dbReference type="NCBI Taxonomy" id="574956"/>
    <lineage>
        <taxon>Bacteria</taxon>
        <taxon>Pseudomonadati</taxon>
        <taxon>Pseudomonadota</taxon>
        <taxon>Alphaproteobacteria</taxon>
        <taxon>Sphingomonadales</taxon>
        <taxon>Sphingomonadaceae</taxon>
        <taxon>Novosphingobium</taxon>
    </lineage>
</organism>
<dbReference type="PRINTS" id="PR00080">
    <property type="entry name" value="SDRFAMILY"/>
</dbReference>
<protein>
    <submittedName>
        <fullName evidence="6">SDR family NAD(P)-dependent oxidoreductase</fullName>
        <ecNumber evidence="6">1.-.-.-</ecNumber>
    </submittedName>
</protein>